<evidence type="ECO:0000313" key="3">
    <source>
        <dbReference type="Proteomes" id="UP000006049"/>
    </source>
</evidence>
<reference evidence="2 3" key="1">
    <citation type="submission" date="2012-06" db="EMBL/GenBank/DDBJ databases">
        <title>The complete genome of Aequorivita sublithincola DSM 14238.</title>
        <authorList>
            <consortium name="US DOE Joint Genome Institute (JGI-PGF)"/>
            <person name="Lucas S."/>
            <person name="Copeland A."/>
            <person name="Lapidus A."/>
            <person name="Goodwin L."/>
            <person name="Pitluck S."/>
            <person name="Peters L."/>
            <person name="Munk A.C.C."/>
            <person name="Kyrpides N."/>
            <person name="Mavromatis K."/>
            <person name="Pagani I."/>
            <person name="Ivanova N."/>
            <person name="Ovchinnikova G."/>
            <person name="Zeytun A."/>
            <person name="Detter J.C."/>
            <person name="Han C."/>
            <person name="Land M."/>
            <person name="Hauser L."/>
            <person name="Markowitz V."/>
            <person name="Cheng J.-F."/>
            <person name="Hugenholtz P."/>
            <person name="Woyke T."/>
            <person name="Wu D."/>
            <person name="Tindall B."/>
            <person name="Faehnrich R."/>
            <person name="Brambilla E."/>
            <person name="Klenk H.-P."/>
            <person name="Eisen J.A."/>
        </authorList>
    </citation>
    <scope>NUCLEOTIDE SEQUENCE [LARGE SCALE GENOMIC DNA]</scope>
    <source>
        <strain evidence="3">DSM 14238 / LMG 21431 / ACAM 643 / 9-3</strain>
    </source>
</reference>
<accession>I3YW12</accession>
<dbReference type="RefSeq" id="WP_014782435.1">
    <property type="nucleotide sequence ID" value="NC_018013.1"/>
</dbReference>
<keyword evidence="3" id="KW-1185">Reference proteome</keyword>
<gene>
    <name evidence="2" type="ordered locus">Aeqsu_1699</name>
</gene>
<dbReference type="PATRIC" id="fig|746697.3.peg.1730"/>
<name>I3YW12_AEQSU</name>
<feature type="signal peptide" evidence="1">
    <location>
        <begin position="1"/>
        <end position="19"/>
    </location>
</feature>
<dbReference type="AlphaFoldDB" id="I3YW12"/>
<dbReference type="HOGENOM" id="CLU_025041_0_0_10"/>
<protein>
    <recommendedName>
        <fullName evidence="4">Porin</fullName>
    </recommendedName>
</protein>
<dbReference type="EMBL" id="CP003280">
    <property type="protein sequence ID" value="AFL81180.1"/>
    <property type="molecule type" value="Genomic_DNA"/>
</dbReference>
<dbReference type="STRING" id="746697.Aeqsu_1699"/>
<dbReference type="Proteomes" id="UP000006049">
    <property type="component" value="Chromosome"/>
</dbReference>
<feature type="chain" id="PRO_5003683677" description="Porin" evidence="1">
    <location>
        <begin position="20"/>
        <end position="627"/>
    </location>
</feature>
<dbReference type="InterPro" id="IPR025631">
    <property type="entry name" value="Porin_10"/>
</dbReference>
<sequence>MKKTLLLLIILITSATVFSQSSPIKKEKPPIDYYKIISTARDTTFVDTTLSIKKKYKFNYLRSDNFELLQFSNVGQAYNSLAYSFDRLNLKPLFAAQAHHFNYKEIEDVNYFNVPTPFSDLYFKTAYNQGQQLDAFFTVNTSPQFNFSVGYKGVRSLGKYQHILTSTGNFLFTSNYHTKSKRYVARMHVAAQDVFNQENGGLTPTSLQFFINDNPEFSDRGRLDVNFENAENKLEGLRFYGDHYYELLSQRDSTGYSVLTIGNVLSYEDKYYKYFQSAPYEPYGPSYESSNLDTKTKLEDFNAKAYADFDNSLIGKITAWTGYTNFNYGYNSVLILDDERIVNRIKGNIIEAGAAYEKEYRGFKLSGKGAINVAGDFDGNYLQGAASYNLNKDYNAKASITVHSVAPNFNFLLNQSDYQNYNWENELNNVKTQELKFEINTKKFGNASVSYTGIDDYTYFGIKTNDSTPSPLQASERVDYLKIKAEKEFNFGVFALDNTVMYQQVLSGEGVFNVPQIITRNSLYYQDHLFKRALFMQTGVTFKYFTKYNMNGYDPVLAEFYVQNDQELGGFPLVDIFLNAKIRQTRIFFVYENFTTLFGGKKEHFAAPGYPYKDAVLRFGLVWNFFL</sequence>
<dbReference type="KEGG" id="asl:Aeqsu_1699"/>
<dbReference type="eggNOG" id="COG4206">
    <property type="taxonomic scope" value="Bacteria"/>
</dbReference>
<proteinExistence type="predicted"/>
<evidence type="ECO:0000256" key="1">
    <source>
        <dbReference type="SAM" id="SignalP"/>
    </source>
</evidence>
<keyword evidence="1" id="KW-0732">Signal</keyword>
<dbReference type="OrthoDB" id="9812454at2"/>
<evidence type="ECO:0008006" key="4">
    <source>
        <dbReference type="Google" id="ProtNLM"/>
    </source>
</evidence>
<evidence type="ECO:0000313" key="2">
    <source>
        <dbReference type="EMBL" id="AFL81180.1"/>
    </source>
</evidence>
<organism evidence="2 3">
    <name type="scientific">Aequorivita sublithincola (strain DSM 14238 / LMG 21431 / ACAM 643 / 9-3)</name>
    <dbReference type="NCBI Taxonomy" id="746697"/>
    <lineage>
        <taxon>Bacteria</taxon>
        <taxon>Pseudomonadati</taxon>
        <taxon>Bacteroidota</taxon>
        <taxon>Flavobacteriia</taxon>
        <taxon>Flavobacteriales</taxon>
        <taxon>Flavobacteriaceae</taxon>
        <taxon>Aequorivita</taxon>
    </lineage>
</organism>
<dbReference type="Pfam" id="PF14121">
    <property type="entry name" value="Porin_10"/>
    <property type="match status" value="1"/>
</dbReference>